<dbReference type="Gene3D" id="1.10.3720.10">
    <property type="entry name" value="MetI-like"/>
    <property type="match status" value="1"/>
</dbReference>
<dbReference type="PANTHER" id="PTHR32243:SF24">
    <property type="entry name" value="DIACETYLCHITOBIOSE UPTAKE SYSTEM PERMEASE PROTEIN NGCG"/>
    <property type="match status" value="1"/>
</dbReference>
<keyword evidence="6 7" id="KW-0472">Membrane</keyword>
<evidence type="ECO:0000256" key="2">
    <source>
        <dbReference type="ARBA" id="ARBA00022448"/>
    </source>
</evidence>
<dbReference type="Proteomes" id="UP001523565">
    <property type="component" value="Unassembled WGS sequence"/>
</dbReference>
<dbReference type="SUPFAM" id="SSF161098">
    <property type="entry name" value="MetI-like"/>
    <property type="match status" value="1"/>
</dbReference>
<keyword evidence="3" id="KW-1003">Cell membrane</keyword>
<evidence type="ECO:0000313" key="9">
    <source>
        <dbReference type="EMBL" id="MCP1109558.1"/>
    </source>
</evidence>
<evidence type="ECO:0000313" key="10">
    <source>
        <dbReference type="Proteomes" id="UP001523565"/>
    </source>
</evidence>
<comment type="similarity">
    <text evidence="7">Belongs to the binding-protein-dependent transport system permease family.</text>
</comment>
<dbReference type="InterPro" id="IPR050901">
    <property type="entry name" value="BP-dep_ABC_trans_perm"/>
</dbReference>
<dbReference type="InterPro" id="IPR000515">
    <property type="entry name" value="MetI-like"/>
</dbReference>
<feature type="transmembrane region" description="Helical" evidence="7">
    <location>
        <begin position="7"/>
        <end position="28"/>
    </location>
</feature>
<evidence type="ECO:0000256" key="6">
    <source>
        <dbReference type="ARBA" id="ARBA00023136"/>
    </source>
</evidence>
<feature type="transmembrane region" description="Helical" evidence="7">
    <location>
        <begin position="71"/>
        <end position="93"/>
    </location>
</feature>
<sequence>MKIVRKVTAGIFLIFIVCISIVPFLWVLSSSFKGNAEIMSSAIGFSGGLRFDNYIKAFQMAPMVTFYKNSIIVAVLSTILNLLVFSMAAYVLVRCKFRLNGIITMLFSAALVIPGAALLQPLYQTLNTAHLYDTLTGLIIVYAALGMPTTLYIMMSYYKTISSTLEEAAYIDGAGFFQTFARIVLPLTRPAFATAGVLQFLLCWNEFQFALTLTTGTEQRTLPIALYYFKSAFASDYGAMFAATVLVTLPSIVVFVLMQKQVISGLAAGAVKE</sequence>
<evidence type="ECO:0000256" key="7">
    <source>
        <dbReference type="RuleBase" id="RU363032"/>
    </source>
</evidence>
<dbReference type="Pfam" id="PF00528">
    <property type="entry name" value="BPD_transp_1"/>
    <property type="match status" value="1"/>
</dbReference>
<comment type="subcellular location">
    <subcellularLocation>
        <location evidence="1 7">Cell membrane</location>
        <topology evidence="1 7">Multi-pass membrane protein</topology>
    </subcellularLocation>
</comment>
<keyword evidence="10" id="KW-1185">Reference proteome</keyword>
<dbReference type="EMBL" id="JAMZFV010000004">
    <property type="protein sequence ID" value="MCP1109558.1"/>
    <property type="molecule type" value="Genomic_DNA"/>
</dbReference>
<feature type="transmembrane region" description="Helical" evidence="7">
    <location>
        <begin position="135"/>
        <end position="155"/>
    </location>
</feature>
<proteinExistence type="inferred from homology"/>
<dbReference type="InterPro" id="IPR035906">
    <property type="entry name" value="MetI-like_sf"/>
</dbReference>
<feature type="domain" description="ABC transmembrane type-1" evidence="8">
    <location>
        <begin position="67"/>
        <end position="258"/>
    </location>
</feature>
<organism evidence="9 10">
    <name type="scientific">Ohessyouella blattaphilus</name>
    <dbReference type="NCBI Taxonomy" id="2949333"/>
    <lineage>
        <taxon>Bacteria</taxon>
        <taxon>Bacillati</taxon>
        <taxon>Bacillota</taxon>
        <taxon>Clostridia</taxon>
        <taxon>Lachnospirales</taxon>
        <taxon>Lachnospiraceae</taxon>
        <taxon>Ohessyouella</taxon>
    </lineage>
</organism>
<protein>
    <submittedName>
        <fullName evidence="9">Carbohydrate ABC transporter permease</fullName>
    </submittedName>
</protein>
<name>A0ABT1EFY5_9FIRM</name>
<keyword evidence="2 7" id="KW-0813">Transport</keyword>
<evidence type="ECO:0000259" key="8">
    <source>
        <dbReference type="PROSITE" id="PS50928"/>
    </source>
</evidence>
<reference evidence="9 10" key="1">
    <citation type="journal article" date="2022" name="Genome Biol. Evol.">
        <title>Host diet, physiology and behaviors set the stage for Lachnospiraceae cladogenesis.</title>
        <authorList>
            <person name="Vera-Ponce De Leon A."/>
            <person name="Schneider M."/>
            <person name="Jahnes B.C."/>
            <person name="Sadowski V."/>
            <person name="Camuy-Velez L.A."/>
            <person name="Duan J."/>
            <person name="Sabree Z.L."/>
        </authorList>
    </citation>
    <scope>NUCLEOTIDE SEQUENCE [LARGE SCALE GENOMIC DNA]</scope>
    <source>
        <strain evidence="9 10">PAL227</strain>
    </source>
</reference>
<accession>A0ABT1EFY5</accession>
<comment type="caution">
    <text evidence="9">The sequence shown here is derived from an EMBL/GenBank/DDBJ whole genome shotgun (WGS) entry which is preliminary data.</text>
</comment>
<dbReference type="PANTHER" id="PTHR32243">
    <property type="entry name" value="MALTOSE TRANSPORT SYSTEM PERMEASE-RELATED"/>
    <property type="match status" value="1"/>
</dbReference>
<evidence type="ECO:0000256" key="4">
    <source>
        <dbReference type="ARBA" id="ARBA00022692"/>
    </source>
</evidence>
<gene>
    <name evidence="9" type="ORF">NK118_04745</name>
</gene>
<keyword evidence="5 7" id="KW-1133">Transmembrane helix</keyword>
<feature type="transmembrane region" description="Helical" evidence="7">
    <location>
        <begin position="105"/>
        <end position="123"/>
    </location>
</feature>
<evidence type="ECO:0000256" key="5">
    <source>
        <dbReference type="ARBA" id="ARBA00022989"/>
    </source>
</evidence>
<feature type="transmembrane region" description="Helical" evidence="7">
    <location>
        <begin position="237"/>
        <end position="258"/>
    </location>
</feature>
<dbReference type="PROSITE" id="PS50928">
    <property type="entry name" value="ABC_TM1"/>
    <property type="match status" value="1"/>
</dbReference>
<evidence type="ECO:0000256" key="3">
    <source>
        <dbReference type="ARBA" id="ARBA00022475"/>
    </source>
</evidence>
<dbReference type="RefSeq" id="WP_262068462.1">
    <property type="nucleotide sequence ID" value="NZ_JAMXOC010000004.1"/>
</dbReference>
<dbReference type="CDD" id="cd06261">
    <property type="entry name" value="TM_PBP2"/>
    <property type="match status" value="1"/>
</dbReference>
<keyword evidence="4 7" id="KW-0812">Transmembrane</keyword>
<evidence type="ECO:0000256" key="1">
    <source>
        <dbReference type="ARBA" id="ARBA00004651"/>
    </source>
</evidence>